<feature type="transmembrane region" description="Helical" evidence="1">
    <location>
        <begin position="30"/>
        <end position="53"/>
    </location>
</feature>
<proteinExistence type="predicted"/>
<evidence type="ECO:0000313" key="3">
    <source>
        <dbReference type="Proteomes" id="UP000243650"/>
    </source>
</evidence>
<organism evidence="2 3">
    <name type="scientific">Alkalicoccus urumqiensis</name>
    <name type="common">Bacillus urumqiensis</name>
    <dbReference type="NCBI Taxonomy" id="1548213"/>
    <lineage>
        <taxon>Bacteria</taxon>
        <taxon>Bacillati</taxon>
        <taxon>Bacillota</taxon>
        <taxon>Bacilli</taxon>
        <taxon>Bacillales</taxon>
        <taxon>Bacillaceae</taxon>
        <taxon>Alkalicoccus</taxon>
    </lineage>
</organism>
<protein>
    <submittedName>
        <fullName evidence="2">Uncharacterized protein</fullName>
    </submittedName>
</protein>
<name>A0A2P6MIE3_ALKUR</name>
<dbReference type="EMBL" id="PVNS01000005">
    <property type="protein sequence ID" value="PRO66049.1"/>
    <property type="molecule type" value="Genomic_DNA"/>
</dbReference>
<reference evidence="2 3" key="1">
    <citation type="submission" date="2018-03" db="EMBL/GenBank/DDBJ databases">
        <title>Bacillus urumqiensis sp. nov., a moderately haloalkaliphilic bacterium isolated from a salt lake.</title>
        <authorList>
            <person name="Zhao B."/>
            <person name="Liao Z."/>
        </authorList>
    </citation>
    <scope>NUCLEOTIDE SEQUENCE [LARGE SCALE GENOMIC DNA]</scope>
    <source>
        <strain evidence="2 3">BZ-SZ-XJ18</strain>
    </source>
</reference>
<keyword evidence="1" id="KW-1133">Transmembrane helix</keyword>
<dbReference type="OrthoDB" id="9980220at2"/>
<evidence type="ECO:0000313" key="2">
    <source>
        <dbReference type="EMBL" id="PRO66049.1"/>
    </source>
</evidence>
<dbReference type="AlphaFoldDB" id="A0A2P6MIE3"/>
<keyword evidence="1" id="KW-0472">Membrane</keyword>
<dbReference type="RefSeq" id="WP_105958733.1">
    <property type="nucleotide sequence ID" value="NZ_PVNS01000005.1"/>
</dbReference>
<dbReference type="Proteomes" id="UP000243650">
    <property type="component" value="Unassembled WGS sequence"/>
</dbReference>
<accession>A0A2P6MIE3</accession>
<feature type="transmembrane region" description="Helical" evidence="1">
    <location>
        <begin position="74"/>
        <end position="97"/>
    </location>
</feature>
<sequence length="98" mass="10484">MKQIITAVSIRFAVLLAVFAAASLFLDTLLVNVMLVGGALAGFFTYTSSAGTFRTGALRLLSNGAPLYREREEAMNVSPTFIAACIHVLLSLPLAFFL</sequence>
<gene>
    <name evidence="2" type="ORF">C6I21_07040</name>
</gene>
<evidence type="ECO:0000256" key="1">
    <source>
        <dbReference type="SAM" id="Phobius"/>
    </source>
</evidence>
<keyword evidence="1" id="KW-0812">Transmembrane</keyword>
<comment type="caution">
    <text evidence="2">The sequence shown here is derived from an EMBL/GenBank/DDBJ whole genome shotgun (WGS) entry which is preliminary data.</text>
</comment>
<keyword evidence="3" id="KW-1185">Reference proteome</keyword>